<proteinExistence type="predicted"/>
<name>A0A919JB97_9ACTN</name>
<organism evidence="2 3">
    <name type="scientific">Paractinoplanes ferrugineus</name>
    <dbReference type="NCBI Taxonomy" id="113564"/>
    <lineage>
        <taxon>Bacteria</taxon>
        <taxon>Bacillati</taxon>
        <taxon>Actinomycetota</taxon>
        <taxon>Actinomycetes</taxon>
        <taxon>Micromonosporales</taxon>
        <taxon>Micromonosporaceae</taxon>
        <taxon>Paractinoplanes</taxon>
    </lineage>
</organism>
<accession>A0A919JB97</accession>
<reference evidence="2" key="1">
    <citation type="submission" date="2021-01" db="EMBL/GenBank/DDBJ databases">
        <title>Whole genome shotgun sequence of Actinoplanes ferrugineus NBRC 15555.</title>
        <authorList>
            <person name="Komaki H."/>
            <person name="Tamura T."/>
        </authorList>
    </citation>
    <scope>NUCLEOTIDE SEQUENCE</scope>
    <source>
        <strain evidence="2">NBRC 15555</strain>
    </source>
</reference>
<dbReference type="RefSeq" id="WP_203820403.1">
    <property type="nucleotide sequence ID" value="NZ_BAAABP010000001.1"/>
</dbReference>
<keyword evidence="3" id="KW-1185">Reference proteome</keyword>
<sequence length="92" mass="9778">MTSFGHLEDTDIDIAIDDSEAGERRGMELAARIRMVAAQDPELAQELVDELIAALERAMGGTFREYLDQGSQDGAEGSLTDSGSGISSARTS</sequence>
<dbReference type="EMBL" id="BOMM01000051">
    <property type="protein sequence ID" value="GIE13986.1"/>
    <property type="molecule type" value="Genomic_DNA"/>
</dbReference>
<evidence type="ECO:0000313" key="3">
    <source>
        <dbReference type="Proteomes" id="UP000598174"/>
    </source>
</evidence>
<dbReference type="AlphaFoldDB" id="A0A919JB97"/>
<gene>
    <name evidence="2" type="ORF">Afe05nite_58260</name>
</gene>
<evidence type="ECO:0000256" key="1">
    <source>
        <dbReference type="SAM" id="MobiDB-lite"/>
    </source>
</evidence>
<feature type="compositionally biased region" description="Polar residues" evidence="1">
    <location>
        <begin position="79"/>
        <end position="92"/>
    </location>
</feature>
<protein>
    <submittedName>
        <fullName evidence="2">Uncharacterized protein</fullName>
    </submittedName>
</protein>
<dbReference type="Proteomes" id="UP000598174">
    <property type="component" value="Unassembled WGS sequence"/>
</dbReference>
<feature type="region of interest" description="Disordered" evidence="1">
    <location>
        <begin position="67"/>
        <end position="92"/>
    </location>
</feature>
<evidence type="ECO:0000313" key="2">
    <source>
        <dbReference type="EMBL" id="GIE13986.1"/>
    </source>
</evidence>
<comment type="caution">
    <text evidence="2">The sequence shown here is derived from an EMBL/GenBank/DDBJ whole genome shotgun (WGS) entry which is preliminary data.</text>
</comment>